<comment type="caution">
    <text evidence="1">The sequence shown here is derived from an EMBL/GenBank/DDBJ whole genome shotgun (WGS) entry which is preliminary data.</text>
</comment>
<accession>A0A645IZK4</accession>
<evidence type="ECO:0000313" key="1">
    <source>
        <dbReference type="EMBL" id="MPN56636.1"/>
    </source>
</evidence>
<proteinExistence type="predicted"/>
<protein>
    <submittedName>
        <fullName evidence="1">Uncharacterized protein</fullName>
    </submittedName>
</protein>
<dbReference type="EMBL" id="VSSQ01127202">
    <property type="protein sequence ID" value="MPN56636.1"/>
    <property type="molecule type" value="Genomic_DNA"/>
</dbReference>
<organism evidence="1">
    <name type="scientific">bioreactor metagenome</name>
    <dbReference type="NCBI Taxonomy" id="1076179"/>
    <lineage>
        <taxon>unclassified sequences</taxon>
        <taxon>metagenomes</taxon>
        <taxon>ecological metagenomes</taxon>
    </lineage>
</organism>
<name>A0A645IZK4_9ZZZZ</name>
<reference evidence="1" key="1">
    <citation type="submission" date="2019-08" db="EMBL/GenBank/DDBJ databases">
        <authorList>
            <person name="Kucharzyk K."/>
            <person name="Murdoch R.W."/>
            <person name="Higgins S."/>
            <person name="Loffler F."/>
        </authorList>
    </citation>
    <scope>NUCLEOTIDE SEQUENCE</scope>
</reference>
<sequence length="76" mass="8751">MIDTFGVERRGTTFNTVYFIPFFQQELCQIRTILPGNAGDESDFRHVYIPLLMNLISFNAFAYHHCGVATANFICR</sequence>
<dbReference type="AlphaFoldDB" id="A0A645IZK4"/>
<gene>
    <name evidence="1" type="ORF">SDC9_204326</name>
</gene>